<protein>
    <submittedName>
        <fullName evidence="4">Not3 domain-containing protein</fullName>
    </submittedName>
</protein>
<dbReference type="AlphaFoldDB" id="A0A183KZA3"/>
<gene>
    <name evidence="2" type="ORF">SCUD_LOCUS20400</name>
</gene>
<evidence type="ECO:0000256" key="1">
    <source>
        <dbReference type="SAM" id="MobiDB-lite"/>
    </source>
</evidence>
<dbReference type="WBParaSite" id="SCUD_0002040301-mRNA-1">
    <property type="protein sequence ID" value="SCUD_0002040301-mRNA-1"/>
    <property type="gene ID" value="SCUD_0002040301"/>
</dbReference>
<evidence type="ECO:0000313" key="4">
    <source>
        <dbReference type="WBParaSite" id="SCUD_0002040301-mRNA-1"/>
    </source>
</evidence>
<reference evidence="4" key="1">
    <citation type="submission" date="2016-06" db="UniProtKB">
        <authorList>
            <consortium name="WormBaseParasite"/>
        </authorList>
    </citation>
    <scope>IDENTIFICATION</scope>
</reference>
<feature type="region of interest" description="Disordered" evidence="1">
    <location>
        <begin position="73"/>
        <end position="92"/>
    </location>
</feature>
<name>A0A183KZA3_9TREM</name>
<dbReference type="EMBL" id="UZAK01044206">
    <property type="protein sequence ID" value="VDP72102.1"/>
    <property type="molecule type" value="Genomic_DNA"/>
</dbReference>
<dbReference type="Proteomes" id="UP000279833">
    <property type="component" value="Unassembled WGS sequence"/>
</dbReference>
<evidence type="ECO:0000313" key="3">
    <source>
        <dbReference type="Proteomes" id="UP000279833"/>
    </source>
</evidence>
<sequence>TDRLNEFKIQLNKRFHNLQDLLREEKSTLEDTWKWIKEALTSTYQEVLGLKKHHYKELTSVETLEKIQETRNKKIGINNSRTRGIQASEEEH</sequence>
<reference evidence="2 3" key="2">
    <citation type="submission" date="2018-11" db="EMBL/GenBank/DDBJ databases">
        <authorList>
            <consortium name="Pathogen Informatics"/>
        </authorList>
    </citation>
    <scope>NUCLEOTIDE SEQUENCE [LARGE SCALE GENOMIC DNA]</scope>
    <source>
        <strain evidence="2">Dakar</strain>
        <strain evidence="3">Dakar, Senegal</strain>
    </source>
</reference>
<evidence type="ECO:0000313" key="2">
    <source>
        <dbReference type="EMBL" id="VDP72102.1"/>
    </source>
</evidence>
<dbReference type="STRING" id="6186.A0A183KZA3"/>
<proteinExistence type="predicted"/>
<keyword evidence="3" id="KW-1185">Reference proteome</keyword>
<organism evidence="4">
    <name type="scientific">Schistosoma curassoni</name>
    <dbReference type="NCBI Taxonomy" id="6186"/>
    <lineage>
        <taxon>Eukaryota</taxon>
        <taxon>Metazoa</taxon>
        <taxon>Spiralia</taxon>
        <taxon>Lophotrochozoa</taxon>
        <taxon>Platyhelminthes</taxon>
        <taxon>Trematoda</taxon>
        <taxon>Digenea</taxon>
        <taxon>Strigeidida</taxon>
        <taxon>Schistosomatoidea</taxon>
        <taxon>Schistosomatidae</taxon>
        <taxon>Schistosoma</taxon>
    </lineage>
</organism>
<accession>A0A183KZA3</accession>